<accession>A0A1I6LNT4</accession>
<sequence>MTDDLSDLLAHDAVLESLAVPNKKALFQQLGNVAARQLGLDARMVSERLSERERLGSTGFGGGIAIPHGKIDGLTKVTGWFARLSQPIEFAAVDDMPVDLVFLLLSPTDAGVEHLKALARVSRRLRDRGFVAKLHGAGSQDALWALFANNARDAA</sequence>
<dbReference type="AlphaFoldDB" id="A0A1I6LNT4"/>
<dbReference type="GO" id="GO:0030295">
    <property type="term" value="F:protein kinase activator activity"/>
    <property type="evidence" value="ECO:0007669"/>
    <property type="project" value="TreeGrafter"/>
</dbReference>
<evidence type="ECO:0000313" key="3">
    <source>
        <dbReference type="Proteomes" id="UP000198824"/>
    </source>
</evidence>
<dbReference type="PROSITE" id="PS51094">
    <property type="entry name" value="PTS_EIIA_TYPE_2"/>
    <property type="match status" value="1"/>
</dbReference>
<dbReference type="PANTHER" id="PTHR47738">
    <property type="entry name" value="PTS SYSTEM FRUCTOSE-LIKE EIIA COMPONENT-RELATED"/>
    <property type="match status" value="1"/>
</dbReference>
<feature type="domain" description="PTS EIIA type-2" evidence="1">
    <location>
        <begin position="7"/>
        <end position="150"/>
    </location>
</feature>
<keyword evidence="3" id="KW-1185">Reference proteome</keyword>
<dbReference type="CDD" id="cd00211">
    <property type="entry name" value="PTS_IIA_fru"/>
    <property type="match status" value="1"/>
</dbReference>
<gene>
    <name evidence="2" type="ORF">SAMN05192580_3047</name>
</gene>
<dbReference type="OrthoDB" id="95460at2"/>
<dbReference type="Pfam" id="PF00359">
    <property type="entry name" value="PTS_EIIA_2"/>
    <property type="match status" value="1"/>
</dbReference>
<dbReference type="InterPro" id="IPR002178">
    <property type="entry name" value="PTS_EIIA_type-2_dom"/>
</dbReference>
<dbReference type="EMBL" id="FOZG01000002">
    <property type="protein sequence ID" value="SFS05083.1"/>
    <property type="molecule type" value="Genomic_DNA"/>
</dbReference>
<organism evidence="2 3">
    <name type="scientific">Sphingomonas jatrophae</name>
    <dbReference type="NCBI Taxonomy" id="1166337"/>
    <lineage>
        <taxon>Bacteria</taxon>
        <taxon>Pseudomonadati</taxon>
        <taxon>Pseudomonadota</taxon>
        <taxon>Alphaproteobacteria</taxon>
        <taxon>Sphingomonadales</taxon>
        <taxon>Sphingomonadaceae</taxon>
        <taxon>Sphingomonas</taxon>
    </lineage>
</organism>
<dbReference type="STRING" id="1166337.SAMN05192580_3047"/>
<proteinExistence type="predicted"/>
<dbReference type="Gene3D" id="3.40.930.10">
    <property type="entry name" value="Mannitol-specific EII, Chain A"/>
    <property type="match status" value="1"/>
</dbReference>
<name>A0A1I6LNT4_9SPHN</name>
<dbReference type="SUPFAM" id="SSF55804">
    <property type="entry name" value="Phoshotransferase/anion transport protein"/>
    <property type="match status" value="1"/>
</dbReference>
<dbReference type="Proteomes" id="UP000198824">
    <property type="component" value="Unassembled WGS sequence"/>
</dbReference>
<dbReference type="InterPro" id="IPR016152">
    <property type="entry name" value="PTrfase/Anion_transptr"/>
</dbReference>
<evidence type="ECO:0000313" key="2">
    <source>
        <dbReference type="EMBL" id="SFS05083.1"/>
    </source>
</evidence>
<dbReference type="PANTHER" id="PTHR47738:SF1">
    <property type="entry name" value="NITROGEN REGULATORY PROTEIN"/>
    <property type="match status" value="1"/>
</dbReference>
<protein>
    <submittedName>
        <fullName evidence="2">PTS IIA-like nitrogen-regulatory protein PtsN</fullName>
    </submittedName>
</protein>
<reference evidence="2 3" key="1">
    <citation type="submission" date="2016-10" db="EMBL/GenBank/DDBJ databases">
        <authorList>
            <person name="de Groot N.N."/>
        </authorList>
    </citation>
    <scope>NUCLEOTIDE SEQUENCE [LARGE SCALE GENOMIC DNA]</scope>
    <source>
        <strain evidence="2 3">S5-249</strain>
    </source>
</reference>
<dbReference type="InterPro" id="IPR051541">
    <property type="entry name" value="PTS_SugarTrans_NitroReg"/>
</dbReference>
<evidence type="ECO:0000259" key="1">
    <source>
        <dbReference type="PROSITE" id="PS51094"/>
    </source>
</evidence>
<dbReference type="RefSeq" id="WP_093315820.1">
    <property type="nucleotide sequence ID" value="NZ_FOZG01000002.1"/>
</dbReference>
<dbReference type="PROSITE" id="PS00372">
    <property type="entry name" value="PTS_EIIA_TYPE_2_HIS"/>
    <property type="match status" value="1"/>
</dbReference>